<dbReference type="AlphaFoldDB" id="A0A0F9N083"/>
<reference evidence="1" key="1">
    <citation type="journal article" date="2015" name="Nature">
        <title>Complex archaea that bridge the gap between prokaryotes and eukaryotes.</title>
        <authorList>
            <person name="Spang A."/>
            <person name="Saw J.H."/>
            <person name="Jorgensen S.L."/>
            <person name="Zaremba-Niedzwiedzka K."/>
            <person name="Martijn J."/>
            <person name="Lind A.E."/>
            <person name="van Eijk R."/>
            <person name="Schleper C."/>
            <person name="Guy L."/>
            <person name="Ettema T.J."/>
        </authorList>
    </citation>
    <scope>NUCLEOTIDE SEQUENCE</scope>
</reference>
<comment type="caution">
    <text evidence="1">The sequence shown here is derived from an EMBL/GenBank/DDBJ whole genome shotgun (WGS) entry which is preliminary data.</text>
</comment>
<gene>
    <name evidence="1" type="ORF">LCGC14_1090250</name>
</gene>
<dbReference type="EMBL" id="LAZR01004837">
    <property type="protein sequence ID" value="KKN05152.1"/>
    <property type="molecule type" value="Genomic_DNA"/>
</dbReference>
<organism evidence="1">
    <name type="scientific">marine sediment metagenome</name>
    <dbReference type="NCBI Taxonomy" id="412755"/>
    <lineage>
        <taxon>unclassified sequences</taxon>
        <taxon>metagenomes</taxon>
        <taxon>ecological metagenomes</taxon>
    </lineage>
</organism>
<proteinExistence type="predicted"/>
<protein>
    <submittedName>
        <fullName evidence="1">Uncharacterized protein</fullName>
    </submittedName>
</protein>
<accession>A0A0F9N083</accession>
<name>A0A0F9N083_9ZZZZ</name>
<evidence type="ECO:0000313" key="1">
    <source>
        <dbReference type="EMBL" id="KKN05152.1"/>
    </source>
</evidence>
<sequence length="179" mass="19240">MASIEVDIVVKGVPAALHLLNSMPGGLVGPTAEGAIGDLLEEGISLMSTHIQQMTLTDKKTGVLAESIQADREGSINPSGDGVAGKVTIVIGSALPYSEYVAREIGWSRIEENVLIEPMGRWVFIDVRPPIPAHPFLEYTLRDLLDTTMPKALGQHFLAQSILIQTEVDALQRSEGART</sequence>